<comment type="caution">
    <text evidence="3">The sequence shown here is derived from an EMBL/GenBank/DDBJ whole genome shotgun (WGS) entry which is preliminary data.</text>
</comment>
<keyword evidence="4" id="KW-1185">Reference proteome</keyword>
<feature type="compositionally biased region" description="Polar residues" evidence="1">
    <location>
        <begin position="14"/>
        <end position="30"/>
    </location>
</feature>
<accession>A0ABD6EWF7</accession>
<evidence type="ECO:0000313" key="3">
    <source>
        <dbReference type="EMBL" id="MFH4982524.1"/>
    </source>
</evidence>
<organism evidence="3 4">
    <name type="scientific">Gnathostoma spinigerum</name>
    <dbReference type="NCBI Taxonomy" id="75299"/>
    <lineage>
        <taxon>Eukaryota</taxon>
        <taxon>Metazoa</taxon>
        <taxon>Ecdysozoa</taxon>
        <taxon>Nematoda</taxon>
        <taxon>Chromadorea</taxon>
        <taxon>Rhabditida</taxon>
        <taxon>Spirurina</taxon>
        <taxon>Gnathostomatomorpha</taxon>
        <taxon>Gnathostomatoidea</taxon>
        <taxon>Gnathostomatidae</taxon>
        <taxon>Gnathostoma</taxon>
    </lineage>
</organism>
<proteinExistence type="predicted"/>
<dbReference type="Proteomes" id="UP001608902">
    <property type="component" value="Unassembled WGS sequence"/>
</dbReference>
<feature type="region of interest" description="Disordered" evidence="1">
    <location>
        <begin position="1"/>
        <end position="32"/>
    </location>
</feature>
<evidence type="ECO:0000256" key="2">
    <source>
        <dbReference type="SAM" id="Phobius"/>
    </source>
</evidence>
<keyword evidence="2" id="KW-0812">Transmembrane</keyword>
<evidence type="ECO:0000313" key="4">
    <source>
        <dbReference type="Proteomes" id="UP001608902"/>
    </source>
</evidence>
<dbReference type="EMBL" id="JBGFUD010009498">
    <property type="protein sequence ID" value="MFH4982524.1"/>
    <property type="molecule type" value="Genomic_DNA"/>
</dbReference>
<evidence type="ECO:0000256" key="1">
    <source>
        <dbReference type="SAM" id="MobiDB-lite"/>
    </source>
</evidence>
<dbReference type="AlphaFoldDB" id="A0ABD6EWF7"/>
<keyword evidence="2" id="KW-0472">Membrane</keyword>
<gene>
    <name evidence="3" type="ORF">AB6A40_009233</name>
</gene>
<name>A0ABD6EWF7_9BILA</name>
<sequence length="81" mass="9231">MMQDTNENEIKQSPARTSGQNVGENETPLESESFGAVSKRFLKALINYIRGLTVEPIIFLIYLGWIFGNTLQSYGIYERLE</sequence>
<reference evidence="3 4" key="1">
    <citation type="submission" date="2024-08" db="EMBL/GenBank/DDBJ databases">
        <title>Gnathostoma spinigerum genome.</title>
        <authorList>
            <person name="Gonzalez-Bertolin B."/>
            <person name="Monzon S."/>
            <person name="Zaballos A."/>
            <person name="Jimenez P."/>
            <person name="Dekumyoy P."/>
            <person name="Varona S."/>
            <person name="Cuesta I."/>
            <person name="Sumanam S."/>
            <person name="Adisakwattana P."/>
            <person name="Gasser R.B."/>
            <person name="Hernandez-Gonzalez A."/>
            <person name="Young N.D."/>
            <person name="Perteguer M.J."/>
        </authorList>
    </citation>
    <scope>NUCLEOTIDE SEQUENCE [LARGE SCALE GENOMIC DNA]</scope>
    <source>
        <strain evidence="3">AL3</strain>
        <tissue evidence="3">Liver</tissue>
    </source>
</reference>
<protein>
    <submittedName>
        <fullName evidence="3">Uncharacterized protein</fullName>
    </submittedName>
</protein>
<feature type="transmembrane region" description="Helical" evidence="2">
    <location>
        <begin position="48"/>
        <end position="67"/>
    </location>
</feature>
<keyword evidence="2" id="KW-1133">Transmembrane helix</keyword>